<reference evidence="2" key="1">
    <citation type="journal article" date="2015" name="Nature">
        <title>Complex archaea that bridge the gap between prokaryotes and eukaryotes.</title>
        <authorList>
            <person name="Spang A."/>
            <person name="Saw J.H."/>
            <person name="Jorgensen S.L."/>
            <person name="Zaremba-Niedzwiedzka K."/>
            <person name="Martijn J."/>
            <person name="Lind A.E."/>
            <person name="van Eijk R."/>
            <person name="Schleper C."/>
            <person name="Guy L."/>
            <person name="Ettema T.J."/>
        </authorList>
    </citation>
    <scope>NUCLEOTIDE SEQUENCE</scope>
</reference>
<dbReference type="InterPro" id="IPR044925">
    <property type="entry name" value="His-Me_finger_sf"/>
</dbReference>
<comment type="caution">
    <text evidence="2">The sequence shown here is derived from an EMBL/GenBank/DDBJ whole genome shotgun (WGS) entry which is preliminary data.</text>
</comment>
<dbReference type="Gene3D" id="3.90.75.10">
    <property type="entry name" value="Homing Intron 3 (I-ppo) Encoded Endonuclease, Chain A"/>
    <property type="match status" value="1"/>
</dbReference>
<sequence>MPFQARKSSVGIGIGLYCSRSCARSANPSKKRKDQMERFFALVDKKVQSPCWVWIGRKNTGKYKYGQFKDMRTYKTTLAHRIIYEYTYGVIPNGMCVCHHCDNPPCVNPEHLFLGTYKDNKQDAIKKNRIPYGEKHFITTLTEDNVKTIRELKNKTKLITLAKIFNVSSTTIRNIQTNKTWKYVN</sequence>
<dbReference type="SUPFAM" id="SSF54060">
    <property type="entry name" value="His-Me finger endonucleases"/>
    <property type="match status" value="1"/>
</dbReference>
<dbReference type="InterPro" id="IPR003615">
    <property type="entry name" value="HNH_nuc"/>
</dbReference>
<proteinExistence type="predicted"/>
<protein>
    <recommendedName>
        <fullName evidence="1">HNH nuclease domain-containing protein</fullName>
    </recommendedName>
</protein>
<dbReference type="Pfam" id="PF13392">
    <property type="entry name" value="HNH_3"/>
    <property type="match status" value="1"/>
</dbReference>
<dbReference type="AlphaFoldDB" id="A0A0F9NVH3"/>
<evidence type="ECO:0000259" key="1">
    <source>
        <dbReference type="Pfam" id="PF13392"/>
    </source>
</evidence>
<feature type="domain" description="HNH nuclease" evidence="1">
    <location>
        <begin position="78"/>
        <end position="121"/>
    </location>
</feature>
<name>A0A0F9NVH3_9ZZZZ</name>
<accession>A0A0F9NVH3</accession>
<evidence type="ECO:0000313" key="2">
    <source>
        <dbReference type="EMBL" id="KKM92870.1"/>
    </source>
</evidence>
<dbReference type="InterPro" id="IPR044930">
    <property type="entry name" value="Homing_endonuclease_His-Me"/>
</dbReference>
<dbReference type="EMBL" id="LAZR01006341">
    <property type="protein sequence ID" value="KKM92870.1"/>
    <property type="molecule type" value="Genomic_DNA"/>
</dbReference>
<gene>
    <name evidence="2" type="ORF">LCGC14_1214170</name>
</gene>
<organism evidence="2">
    <name type="scientific">marine sediment metagenome</name>
    <dbReference type="NCBI Taxonomy" id="412755"/>
    <lineage>
        <taxon>unclassified sequences</taxon>
        <taxon>metagenomes</taxon>
        <taxon>ecological metagenomes</taxon>
    </lineage>
</organism>
<dbReference type="GO" id="GO:0004519">
    <property type="term" value="F:endonuclease activity"/>
    <property type="evidence" value="ECO:0007669"/>
    <property type="project" value="InterPro"/>
</dbReference>